<dbReference type="CDD" id="cd07989">
    <property type="entry name" value="LPLAT_AGPAT-like"/>
    <property type="match status" value="1"/>
</dbReference>
<dbReference type="SUPFAM" id="SSF69593">
    <property type="entry name" value="Glycerol-3-phosphate (1)-acyltransferase"/>
    <property type="match status" value="1"/>
</dbReference>
<keyword evidence="1 4" id="KW-0808">Transferase</keyword>
<dbReference type="RefSeq" id="WP_132014191.1">
    <property type="nucleotide sequence ID" value="NZ_SLUN01000010.1"/>
</dbReference>
<accession>A0A4R1RU64</accession>
<evidence type="ECO:0000256" key="2">
    <source>
        <dbReference type="ARBA" id="ARBA00023315"/>
    </source>
</evidence>
<dbReference type="InterPro" id="IPR002123">
    <property type="entry name" value="Plipid/glycerol_acylTrfase"/>
</dbReference>
<keyword evidence="5" id="KW-1185">Reference proteome</keyword>
<organism evidence="4 5">
    <name type="scientific">Hydrogenispora ethanolica</name>
    <dbReference type="NCBI Taxonomy" id="1082276"/>
    <lineage>
        <taxon>Bacteria</taxon>
        <taxon>Bacillati</taxon>
        <taxon>Bacillota</taxon>
        <taxon>Hydrogenispora</taxon>
    </lineage>
</organism>
<dbReference type="PANTHER" id="PTHR10434">
    <property type="entry name" value="1-ACYL-SN-GLYCEROL-3-PHOSPHATE ACYLTRANSFERASE"/>
    <property type="match status" value="1"/>
</dbReference>
<dbReference type="Proteomes" id="UP000295008">
    <property type="component" value="Unassembled WGS sequence"/>
</dbReference>
<dbReference type="GO" id="GO:0006654">
    <property type="term" value="P:phosphatidic acid biosynthetic process"/>
    <property type="evidence" value="ECO:0007669"/>
    <property type="project" value="TreeGrafter"/>
</dbReference>
<evidence type="ECO:0000256" key="1">
    <source>
        <dbReference type="ARBA" id="ARBA00022679"/>
    </source>
</evidence>
<dbReference type="EMBL" id="SLUN01000010">
    <property type="protein sequence ID" value="TCL70105.1"/>
    <property type="molecule type" value="Genomic_DNA"/>
</dbReference>
<reference evidence="4 5" key="1">
    <citation type="submission" date="2019-03" db="EMBL/GenBank/DDBJ databases">
        <title>Genomic Encyclopedia of Type Strains, Phase IV (KMG-IV): sequencing the most valuable type-strain genomes for metagenomic binning, comparative biology and taxonomic classification.</title>
        <authorList>
            <person name="Goeker M."/>
        </authorList>
    </citation>
    <scope>NUCLEOTIDE SEQUENCE [LARGE SCALE GENOMIC DNA]</scope>
    <source>
        <strain evidence="4 5">LX-B</strain>
    </source>
</reference>
<feature type="domain" description="Phospholipid/glycerol acyltransferase" evidence="3">
    <location>
        <begin position="53"/>
        <end position="185"/>
    </location>
</feature>
<sequence length="279" mass="31284">MAEPALSIPNILRTRLPELPWLQRAVVKSLLLGCGRWIRVEGAGNLELVADPAIFALNHNCSYETLLIPAYLLFRRKGRTVGFVCDWMFGKIPVLGWLFRQVDPIYVYNKPSTLGLLERCRPGADRRPAVSAQCLDRLAAGRSIALFPEGTRNRDPRNLLRGRKGVGRIILGSDAPLLPIGIDFPARLEQERIPACGPLIIRFGTPRRFEAERALYRRLAAASDLSERSRQRLAEYLVRRVTHAAMTEIAALSGKNYPFPAPAEPAEGERFFHMIPADH</sequence>
<evidence type="ECO:0000313" key="5">
    <source>
        <dbReference type="Proteomes" id="UP000295008"/>
    </source>
</evidence>
<dbReference type="SMART" id="SM00563">
    <property type="entry name" value="PlsC"/>
    <property type="match status" value="1"/>
</dbReference>
<dbReference type="PANTHER" id="PTHR10434:SF11">
    <property type="entry name" value="1-ACYL-SN-GLYCEROL-3-PHOSPHATE ACYLTRANSFERASE"/>
    <property type="match status" value="1"/>
</dbReference>
<dbReference type="AlphaFoldDB" id="A0A4R1RU64"/>
<gene>
    <name evidence="4" type="ORF">EDC14_101094</name>
</gene>
<evidence type="ECO:0000313" key="4">
    <source>
        <dbReference type="EMBL" id="TCL70105.1"/>
    </source>
</evidence>
<dbReference type="OrthoDB" id="9803035at2"/>
<dbReference type="GO" id="GO:0003841">
    <property type="term" value="F:1-acylglycerol-3-phosphate O-acyltransferase activity"/>
    <property type="evidence" value="ECO:0007669"/>
    <property type="project" value="TreeGrafter"/>
</dbReference>
<protein>
    <submittedName>
        <fullName evidence="4">1-acyl-sn-glycerol-3-phosphate acyltransferase</fullName>
    </submittedName>
</protein>
<dbReference type="Pfam" id="PF01553">
    <property type="entry name" value="Acyltransferase"/>
    <property type="match status" value="1"/>
</dbReference>
<evidence type="ECO:0000259" key="3">
    <source>
        <dbReference type="SMART" id="SM00563"/>
    </source>
</evidence>
<keyword evidence="2 4" id="KW-0012">Acyltransferase</keyword>
<name>A0A4R1RU64_HYDET</name>
<proteinExistence type="predicted"/>
<comment type="caution">
    <text evidence="4">The sequence shown here is derived from an EMBL/GenBank/DDBJ whole genome shotgun (WGS) entry which is preliminary data.</text>
</comment>